<accession>A0AAV4K2P8</accession>
<evidence type="ECO:0008006" key="5">
    <source>
        <dbReference type="Google" id="ProtNLM"/>
    </source>
</evidence>
<reference evidence="2" key="1">
    <citation type="journal article" date="2014" name="Int. J. Syst. Evol. Microbiol.">
        <title>Complete genome of a new Firmicutes species belonging to the dominant human colonic microbiota ('Ruminococcus bicirculans') reveals two chromosomes and a selective capacity to utilize plant glucans.</title>
        <authorList>
            <consortium name="NISC Comparative Sequencing Program"/>
            <person name="Wegmann U."/>
            <person name="Louis P."/>
            <person name="Goesmann A."/>
            <person name="Henrissat B."/>
            <person name="Duncan S.H."/>
            <person name="Flint H.J."/>
        </authorList>
    </citation>
    <scope>NUCLEOTIDE SEQUENCE</scope>
    <source>
        <strain evidence="2">CGMCC 1.8884</strain>
    </source>
</reference>
<evidence type="ECO:0000313" key="4">
    <source>
        <dbReference type="Proteomes" id="UP000652720"/>
    </source>
</evidence>
<dbReference type="Proteomes" id="UP000652720">
    <property type="component" value="Unassembled WGS sequence"/>
</dbReference>
<dbReference type="RefSeq" id="WP_017869200.1">
    <property type="nucleotide sequence ID" value="NZ_BMLZ01000003.1"/>
</dbReference>
<reference evidence="1" key="2">
    <citation type="journal article" date="2014" name="Int. J. Syst. Evol. Microbiol.">
        <title>Complete genome sequence of Corynebacterium casei LMG S-19264T (=DSM 44701T), isolated from a smear-ripened cheese.</title>
        <authorList>
            <consortium name="US DOE Joint Genome Institute (JGI-PGF)"/>
            <person name="Walter F."/>
            <person name="Albersmeier A."/>
            <person name="Kalinowski J."/>
            <person name="Ruckert C."/>
        </authorList>
    </citation>
    <scope>NUCLEOTIDE SEQUENCE</scope>
    <source>
        <strain evidence="1">CGMCC 1.8885</strain>
    </source>
</reference>
<dbReference type="EMBL" id="BMMA01000004">
    <property type="protein sequence ID" value="GGI75268.1"/>
    <property type="molecule type" value="Genomic_DNA"/>
</dbReference>
<sequence>MSAAPTAPGVRLDQGAFLFAPTPHEVPTVKTRAHGSPDQGITLPLNMPEGTQEGIPATYGDGGLVVVPVTGRVSADDLKNPAKITPQGLRAGQASCYLAGVQLVLSVKIAASVAEGGKVYKQPDGTFSEAAGGVFVGWKVNGKLALRASQ</sequence>
<evidence type="ECO:0000313" key="1">
    <source>
        <dbReference type="EMBL" id="GGI75268.1"/>
    </source>
</evidence>
<dbReference type="GeneID" id="59164575"/>
<proteinExistence type="predicted"/>
<dbReference type="EMBL" id="BMLZ01000003">
    <property type="protein sequence ID" value="GGP28700.1"/>
    <property type="molecule type" value="Genomic_DNA"/>
</dbReference>
<evidence type="ECO:0000313" key="2">
    <source>
        <dbReference type="EMBL" id="GGP28700.1"/>
    </source>
</evidence>
<protein>
    <recommendedName>
        <fullName evidence="5">DUF2190 family protein</fullName>
    </recommendedName>
</protein>
<name>A0AAV4K2P8_9DEIO</name>
<reference evidence="3" key="3">
    <citation type="journal article" date="2019" name="Int. J. Syst. Evol. Microbiol.">
        <title>The Global Catalogue of Microorganisms (GCM) 10K type strain sequencing project: providing services to taxonomists for standard genome sequencing and annotation.</title>
        <authorList>
            <consortium name="The Broad Institute Genomics Platform"/>
            <consortium name="The Broad Institute Genome Sequencing Center for Infectious Disease"/>
            <person name="Wu L."/>
            <person name="Ma J."/>
        </authorList>
    </citation>
    <scope>NUCLEOTIDE SEQUENCE [LARGE SCALE GENOMIC DNA]</scope>
    <source>
        <strain evidence="3">CGMCC 1.8884</strain>
    </source>
</reference>
<dbReference type="Proteomes" id="UP000630135">
    <property type="component" value="Unassembled WGS sequence"/>
</dbReference>
<comment type="caution">
    <text evidence="1">The sequence shown here is derived from an EMBL/GenBank/DDBJ whole genome shotgun (WGS) entry which is preliminary data.</text>
</comment>
<evidence type="ECO:0000313" key="3">
    <source>
        <dbReference type="Proteomes" id="UP000630135"/>
    </source>
</evidence>
<gene>
    <name evidence="2" type="ORF">GCM10008021_03510</name>
    <name evidence="1" type="ORF">GCM10010914_06840</name>
</gene>
<reference evidence="1" key="4">
    <citation type="submission" date="2023-08" db="EMBL/GenBank/DDBJ databases">
        <authorList>
            <person name="Sun Q."/>
            <person name="Zhou Y."/>
        </authorList>
    </citation>
    <scope>NUCLEOTIDE SEQUENCE</scope>
    <source>
        <strain evidence="2">CGMCC 1.8884</strain>
        <strain evidence="1">CGMCC 1.8885</strain>
    </source>
</reference>
<keyword evidence="3" id="KW-1185">Reference proteome</keyword>
<dbReference type="AlphaFoldDB" id="A0AAV4K2P8"/>
<organism evidence="1 4">
    <name type="scientific">Deinococcus wulumuqiensis</name>
    <dbReference type="NCBI Taxonomy" id="980427"/>
    <lineage>
        <taxon>Bacteria</taxon>
        <taxon>Thermotogati</taxon>
        <taxon>Deinococcota</taxon>
        <taxon>Deinococci</taxon>
        <taxon>Deinococcales</taxon>
        <taxon>Deinococcaceae</taxon>
        <taxon>Deinococcus</taxon>
    </lineage>
</organism>